<evidence type="ECO:0000313" key="2">
    <source>
        <dbReference type="EMBL" id="GIX65487.1"/>
    </source>
</evidence>
<keyword evidence="1" id="KW-0472">Membrane</keyword>
<protein>
    <submittedName>
        <fullName evidence="2">Variant erythrocyte surface antigen-1 family protein</fullName>
    </submittedName>
</protein>
<dbReference type="Proteomes" id="UP001497744">
    <property type="component" value="Unassembled WGS sequence"/>
</dbReference>
<name>A0AAV4M0Q9_BABCB</name>
<keyword evidence="3" id="KW-1185">Reference proteome</keyword>
<feature type="transmembrane region" description="Helical" evidence="1">
    <location>
        <begin position="1328"/>
        <end position="1347"/>
    </location>
</feature>
<evidence type="ECO:0000256" key="1">
    <source>
        <dbReference type="SAM" id="Phobius"/>
    </source>
</evidence>
<dbReference type="RefSeq" id="XP_067717556.1">
    <property type="nucleotide sequence ID" value="XM_067861455.1"/>
</dbReference>
<proteinExistence type="predicted"/>
<keyword evidence="1" id="KW-1133">Transmembrane helix</keyword>
<gene>
    <name evidence="2" type="ORF">BcabD6B2_49220</name>
</gene>
<accession>A0AAV4M0Q9</accession>
<organism evidence="2 3">
    <name type="scientific">Babesia caballi</name>
    <dbReference type="NCBI Taxonomy" id="5871"/>
    <lineage>
        <taxon>Eukaryota</taxon>
        <taxon>Sar</taxon>
        <taxon>Alveolata</taxon>
        <taxon>Apicomplexa</taxon>
        <taxon>Aconoidasida</taxon>
        <taxon>Piroplasmida</taxon>
        <taxon>Babesiidae</taxon>
        <taxon>Babesia</taxon>
    </lineage>
</organism>
<dbReference type="GeneID" id="94196968"/>
<evidence type="ECO:0000313" key="3">
    <source>
        <dbReference type="Proteomes" id="UP001497744"/>
    </source>
</evidence>
<comment type="caution">
    <text evidence="2">The sequence shown here is derived from an EMBL/GenBank/DDBJ whole genome shotgun (WGS) entry which is preliminary data.</text>
</comment>
<keyword evidence="1" id="KW-0812">Transmembrane</keyword>
<sequence>MTTGKSLTDAPTNLKEAMDWVLRMSGRDSNKTENAAIKGLAEEVIKLLDKDAGEVAQGVLRVMGETFDKVIKGLKDFQEQHKIGTTALRGLISRVRKSLQKVTDYGSAAGTAYLEKLRGLLQKDVINPGHGPIGKLADGLKKFVETNNGIFKSQYEYVYNKSDTTWPTQPGEQQRCAYIFLGLVPLVFYFLSDLYYWCEGTGGWSGQSLSKGNLKNFMESEALGFKGQLNQTKNGSHVANILKSAFSELNTGYEAAKKNPPTNPFQDLSYGSFIRHYERLARAASFGTTSDYPLKKCFAIATPFFTPNSTHRVQSTSPATPSFAGYSSVAALAGGAYGFNLGGLGTFTGGLLAYPSSALVGISLKDCPSNLKEAIDWLLRVTGKDGGGGYDNEQKLAAAIVALPDFKNAINAALKKQEGVSGGVDISQALAKITNPGTLEEIITKLADGLRQFIGYDPSGKITGAGIAPSNMATHRLCDATIAFTIGVLEGCKKNDKKVESISEDFIKIVDRDIGKLYQCYGKGAYGLKNVVSSIHTELSKVKETGEVEKAVKAVGTAFQSKLSNATDATQALAGEVGGYIDEVVKQVSLAGGGKSKATHISTHLNKLGQQFTVSTKPFDPTESTLKSLLFDMSNVLRGAVPSKNDVKINTLRNALYYGKENFMKQLEKNNYASYYSSNSNWQDTFANKQKQAAQIFLSCIPFLYIGLSHLYWQCRAGGPWSKENFSHSHSPLRYFVRSMGYDHEKLVGTGATVTAALTGAKGFSEFNTASSSAQNSFTDLLKTLRSGTIPSDNPLSALFLGASCYFQSKHSQNHKSPSTIRQTLYWLSGLTVTPQFGSLLDHFDTVVPNNFQIAISGILGKDGLKTIFPDNLTTYLVTCSLTAPAVLAAIQGPGTSDKPLIHDIFSNAENLDYYSTTSTLFNKLSDCAYALQFQLGFLYRQCRFTYGDARGWQQCKYGGSDTSGVTVHSYLCPKSGGDCSGQSPLQAFLTDNLRGFSRGHPSGHSDHLAQCPGVTCHVPMGFNGHLKGDQKNGEYIYDTLLYFCGDAKDSLNQLCDKLSCLTKRTPRSLGDLFGFTWQLTGQLFNKDNIVAKLTAALSPTPYSAEDFIGKLNPLLKSVSPQSSPEESGIVKSLQTMGPTIPFLYQLFTVKPDEFLPVTLFNLNGNGHKTSHHDIASLQNPQCTGPNCGPYLSPLTYSTGSAFAPKHASTYFSWLLYLADDFEAGLRELLDEFKTIKCTSDRNSTHWSGNCSCNSVAQCGGFRPLLYANGFNLGSAYSLMNNVKRTCQQFHSQLQNVITGNPLNTFLTTIDTFLYAIRWEFFSKLSSFWTIYIGLILYTFFFLLDALHIRSHLKFNSSHTIPPLALLTSGKPPAITKLTYITQ</sequence>
<dbReference type="EMBL" id="BPLF01000005">
    <property type="protein sequence ID" value="GIX65487.1"/>
    <property type="molecule type" value="Genomic_DNA"/>
</dbReference>
<reference evidence="2 3" key="1">
    <citation type="submission" date="2021-06" db="EMBL/GenBank/DDBJ databases">
        <title>Genome sequence of Babesia caballi.</title>
        <authorList>
            <person name="Yamagishi J."/>
            <person name="Kidaka T."/>
            <person name="Ochi A."/>
        </authorList>
    </citation>
    <scope>NUCLEOTIDE SEQUENCE [LARGE SCALE GENOMIC DNA]</scope>
    <source>
        <strain evidence="2">USDA-D6B2</strain>
    </source>
</reference>